<feature type="coiled-coil region" evidence="1">
    <location>
        <begin position="621"/>
        <end position="651"/>
    </location>
</feature>
<feature type="region of interest" description="Disordered" evidence="2">
    <location>
        <begin position="1014"/>
        <end position="1057"/>
    </location>
</feature>
<dbReference type="Proteomes" id="UP001627154">
    <property type="component" value="Unassembled WGS sequence"/>
</dbReference>
<keyword evidence="1" id="KW-0175">Coiled coil</keyword>
<comment type="caution">
    <text evidence="3">The sequence shown here is derived from an EMBL/GenBank/DDBJ whole genome shotgun (WGS) entry which is preliminary data.</text>
</comment>
<feature type="compositionally biased region" description="Acidic residues" evidence="2">
    <location>
        <begin position="757"/>
        <end position="769"/>
    </location>
</feature>
<organism evidence="3 4">
    <name type="scientific">Trichogramma kaykai</name>
    <dbReference type="NCBI Taxonomy" id="54128"/>
    <lineage>
        <taxon>Eukaryota</taxon>
        <taxon>Metazoa</taxon>
        <taxon>Ecdysozoa</taxon>
        <taxon>Arthropoda</taxon>
        <taxon>Hexapoda</taxon>
        <taxon>Insecta</taxon>
        <taxon>Pterygota</taxon>
        <taxon>Neoptera</taxon>
        <taxon>Endopterygota</taxon>
        <taxon>Hymenoptera</taxon>
        <taxon>Apocrita</taxon>
        <taxon>Proctotrupomorpha</taxon>
        <taxon>Chalcidoidea</taxon>
        <taxon>Trichogrammatidae</taxon>
        <taxon>Trichogramma</taxon>
    </lineage>
</organism>
<protein>
    <recommendedName>
        <fullName evidence="5">Janus kinase and microtubule-interacting protein C-terminal domain-containing protein</fullName>
    </recommendedName>
</protein>
<gene>
    <name evidence="3" type="ORF">TKK_001376</name>
</gene>
<feature type="coiled-coil region" evidence="1">
    <location>
        <begin position="231"/>
        <end position="269"/>
    </location>
</feature>
<reference evidence="3 4" key="1">
    <citation type="journal article" date="2024" name="bioRxiv">
        <title>A reference genome for Trichogramma kaykai: A tiny desert-dwelling parasitoid wasp with competing sex-ratio distorters.</title>
        <authorList>
            <person name="Culotta J."/>
            <person name="Lindsey A.R."/>
        </authorList>
    </citation>
    <scope>NUCLEOTIDE SEQUENCE [LARGE SCALE GENOMIC DNA]</scope>
    <source>
        <strain evidence="3 4">KSX58</strain>
    </source>
</reference>
<keyword evidence="4" id="KW-1185">Reference proteome</keyword>
<evidence type="ECO:0000313" key="3">
    <source>
        <dbReference type="EMBL" id="KAL3405963.1"/>
    </source>
</evidence>
<dbReference type="AlphaFoldDB" id="A0ABD2XLS2"/>
<evidence type="ECO:0008006" key="5">
    <source>
        <dbReference type="Google" id="ProtNLM"/>
    </source>
</evidence>
<dbReference type="EMBL" id="JBJJXI010000019">
    <property type="protein sequence ID" value="KAL3405963.1"/>
    <property type="molecule type" value="Genomic_DNA"/>
</dbReference>
<feature type="compositionally biased region" description="Low complexity" evidence="2">
    <location>
        <begin position="743"/>
        <end position="756"/>
    </location>
</feature>
<feature type="coiled-coil region" evidence="1">
    <location>
        <begin position="114"/>
        <end position="176"/>
    </location>
</feature>
<feature type="compositionally biased region" description="Acidic residues" evidence="2">
    <location>
        <begin position="794"/>
        <end position="809"/>
    </location>
</feature>
<sequence>MDTLKENLSLAQTIKCLAAANQQLATAYNFTFDHFRNILTELSKSPDESTKNVKPRLSTRKKKTSNRLLNKQYKKRKRLRDETQNQSDFFKEEPAEKNEIERNEEFLHNHKIDDEQTDKKMEALEKKLKELEYENSKLLAERDSYLFEKTYADKEIKDKDEKINKLKAELVVFKEERSRSAVTMVDSGQAIHSMDKNIIKNDQQQDAVKMIDHAGSTMTMEEFQHDLLLKREARQQALANISSEMERLKRELQNEKTAHSETVRQMELLKSNRSIDATDSDETENCLLKLDDKAKELIEALRLSDLIKISNEVMNELRVQLERTDDLRFQLENNPDEHRLRIHSLKQLSEETRSNLIKRIKQVNSLKDKLARSSLLLENDFDDIKVYDIKRETEYLVQDIGKARTLSNERSRILLELKDINFQEIKELRSKLENCKESNLILEEDLNKTEDKVNGQGMEILNLESQLGLTKAECRDLQNQMTIINSLFTQMLLGASSAEMNLDRLTELLQENHDLISDIAKANGTEAAALPKLLLDIIEQVDGRDHQYETKKEDSQEENIANNLPKVWRVLLELLSCHATKALDSTANVTMEPSPDSCYKSVETPSGTRLVISVSKTYIRLKDLILEKKHLEKEMNRMKQLNCHLENKLSEQEKRLSTVSNELNETWGVVGHMQVQHQQLHTHEKILRYELQQKRKMLQELKKELEYCREKWASARQKNNNTEIEWRTLRREFAARKSMLTHGNSFNNSGESGFSDSIDEGESDEDEDNESKVRPIILRKRYIKDASRSIIPDIESEQQTDCEIFEESQESSSPGERNLTPESEIENNVLEMNGNFQFTPNITEPLITENQMINQNDNTPSNVIESSIDAKNTNTEVLVFHNNLSDSSHGVPVINLTSNYSDDGNIKMCNSSNTTIEDEKFDLPNMIDNLETLLPAMNCDNNLIEQSCHSNDNSCEAGENISTLPEVSSQTSEMLDARAVRLQNLERQAEWLVKKVSDTNKRGSDLNTRLEKLHGSCGPMPPLMPDILPSSQLPEEPLVENDQNAEDDEKQDDPSLV</sequence>
<accession>A0ABD2XLS2</accession>
<feature type="coiled-coil region" evidence="1">
    <location>
        <begin position="684"/>
        <end position="718"/>
    </location>
</feature>
<feature type="region of interest" description="Disordered" evidence="2">
    <location>
        <begin position="792"/>
        <end position="820"/>
    </location>
</feature>
<feature type="region of interest" description="Disordered" evidence="2">
    <location>
        <begin position="45"/>
        <end position="65"/>
    </location>
</feature>
<proteinExistence type="predicted"/>
<feature type="compositionally biased region" description="Acidic residues" evidence="2">
    <location>
        <begin position="1037"/>
        <end position="1051"/>
    </location>
</feature>
<evidence type="ECO:0000256" key="1">
    <source>
        <dbReference type="SAM" id="Coils"/>
    </source>
</evidence>
<name>A0ABD2XLS2_9HYME</name>
<evidence type="ECO:0000256" key="2">
    <source>
        <dbReference type="SAM" id="MobiDB-lite"/>
    </source>
</evidence>
<evidence type="ECO:0000313" key="4">
    <source>
        <dbReference type="Proteomes" id="UP001627154"/>
    </source>
</evidence>
<feature type="compositionally biased region" description="Basic residues" evidence="2">
    <location>
        <begin position="53"/>
        <end position="65"/>
    </location>
</feature>
<feature type="coiled-coil region" evidence="1">
    <location>
        <begin position="425"/>
        <end position="480"/>
    </location>
</feature>
<feature type="region of interest" description="Disordered" evidence="2">
    <location>
        <begin position="741"/>
        <end position="772"/>
    </location>
</feature>